<evidence type="ECO:0000313" key="2">
    <source>
        <dbReference type="EMBL" id="SCZ84903.1"/>
    </source>
</evidence>
<dbReference type="Pfam" id="PF09118">
    <property type="entry name" value="GO-like_E_set"/>
    <property type="match status" value="1"/>
</dbReference>
<proteinExistence type="predicted"/>
<evidence type="ECO:0000313" key="3">
    <source>
        <dbReference type="Proteomes" id="UP000198729"/>
    </source>
</evidence>
<dbReference type="SUPFAM" id="SSF81296">
    <property type="entry name" value="E set domains"/>
    <property type="match status" value="1"/>
</dbReference>
<protein>
    <recommendedName>
        <fullName evidence="1">Galactose oxidase-like Early set domain-containing protein</fullName>
    </recommendedName>
</protein>
<dbReference type="CDD" id="cd02851">
    <property type="entry name" value="E_set_GO_C"/>
    <property type="match status" value="1"/>
</dbReference>
<gene>
    <name evidence="2" type="ORF">NSMM_300022</name>
</gene>
<dbReference type="STRING" id="51642.NSMM_300022"/>
<dbReference type="Gene3D" id="2.60.40.10">
    <property type="entry name" value="Immunoglobulins"/>
    <property type="match status" value="1"/>
</dbReference>
<accession>A0A1G5SCJ1</accession>
<dbReference type="InterPro" id="IPR014756">
    <property type="entry name" value="Ig_E-set"/>
</dbReference>
<dbReference type="PANTHER" id="PTHR32208">
    <property type="entry name" value="SECRETED PROTEIN-RELATED"/>
    <property type="match status" value="1"/>
</dbReference>
<feature type="domain" description="Galactose oxidase-like Early set" evidence="1">
    <location>
        <begin position="76"/>
        <end position="149"/>
    </location>
</feature>
<organism evidence="2 3">
    <name type="scientific">Nitrosomonas mobilis</name>
    <dbReference type="NCBI Taxonomy" id="51642"/>
    <lineage>
        <taxon>Bacteria</taxon>
        <taxon>Pseudomonadati</taxon>
        <taxon>Pseudomonadota</taxon>
        <taxon>Betaproteobacteria</taxon>
        <taxon>Nitrosomonadales</taxon>
        <taxon>Nitrosomonadaceae</taxon>
        <taxon>Nitrosomonas</taxon>
    </lineage>
</organism>
<dbReference type="EMBL" id="FMWO01000037">
    <property type="protein sequence ID" value="SCZ84903.1"/>
    <property type="molecule type" value="Genomic_DNA"/>
</dbReference>
<dbReference type="OrthoDB" id="8673369at2"/>
<keyword evidence="3" id="KW-1185">Reference proteome</keyword>
<dbReference type="Proteomes" id="UP000198729">
    <property type="component" value="Unassembled WGS sequence"/>
</dbReference>
<name>A0A1G5SCJ1_9PROT</name>
<reference evidence="2 3" key="1">
    <citation type="submission" date="2016-10" db="EMBL/GenBank/DDBJ databases">
        <authorList>
            <person name="de Groot N.N."/>
        </authorList>
    </citation>
    <scope>NUCLEOTIDE SEQUENCE [LARGE SCALE GENOMIC DNA]</scope>
    <source>
        <strain evidence="2">1</strain>
    </source>
</reference>
<sequence>MNIRHIYLRMEAVPNYSPVAPDDAEHHKHRLDCMRNMEHTDATIQQAEVDRRSLDALAYREYLDAAHAAVKNTPLIAADINAVVLIAPIAVTHHTDAGQRYIKLPIHSRTATTVETVAPAHGNIAPPGFYMLFVVDNQGIPSEAKFVAIS</sequence>
<dbReference type="PANTHER" id="PTHR32208:SF21">
    <property type="entry name" value="LOW QUALITY PROTEIN: ALDEHYDE OXIDASE GLOX-LIKE"/>
    <property type="match status" value="1"/>
</dbReference>
<dbReference type="InterPro" id="IPR013783">
    <property type="entry name" value="Ig-like_fold"/>
</dbReference>
<dbReference type="InterPro" id="IPR015202">
    <property type="entry name" value="GO-like_E_set"/>
</dbReference>
<evidence type="ECO:0000259" key="1">
    <source>
        <dbReference type="Pfam" id="PF09118"/>
    </source>
</evidence>
<dbReference type="AlphaFoldDB" id="A0A1G5SCJ1"/>